<gene>
    <name evidence="2" type="ORF">DBV05_g3332</name>
</gene>
<dbReference type="AlphaFoldDB" id="A0A5N5DJ97"/>
<feature type="compositionally biased region" description="Low complexity" evidence="1">
    <location>
        <begin position="181"/>
        <end position="193"/>
    </location>
</feature>
<comment type="caution">
    <text evidence="2">The sequence shown here is derived from an EMBL/GenBank/DDBJ whole genome shotgun (WGS) entry which is preliminary data.</text>
</comment>
<dbReference type="Proteomes" id="UP000325902">
    <property type="component" value="Unassembled WGS sequence"/>
</dbReference>
<reference evidence="2 3" key="1">
    <citation type="journal article" date="2019" name="Sci. Rep.">
        <title>A multi-omics analysis of the grapevine pathogen Lasiodiplodia theobromae reveals that temperature affects the expression of virulence- and pathogenicity-related genes.</title>
        <authorList>
            <person name="Felix C."/>
            <person name="Meneses R."/>
            <person name="Goncalves M.F.M."/>
            <person name="Tilleman L."/>
            <person name="Duarte A.S."/>
            <person name="Jorrin-Novo J.V."/>
            <person name="Van de Peer Y."/>
            <person name="Deforce D."/>
            <person name="Van Nieuwerburgh F."/>
            <person name="Esteves A.C."/>
            <person name="Alves A."/>
        </authorList>
    </citation>
    <scope>NUCLEOTIDE SEQUENCE [LARGE SCALE GENOMIC DNA]</scope>
    <source>
        <strain evidence="2 3">LA-SOL3</strain>
    </source>
</reference>
<dbReference type="EMBL" id="VCHE01000014">
    <property type="protein sequence ID" value="KAB2577976.1"/>
    <property type="molecule type" value="Genomic_DNA"/>
</dbReference>
<sequence>MKSRPCDTSAPSKRNAEPAAGQTEPSLDICHLLLLPRELRDLIWEYSLLSTHTPPAQSSPPRITSDYRQYDSWGEEASYYPRRTRVNSTTLLCCSRQINAEVSDAIDRLRAQRRLTCSLRILLRNEQYLFIDWLCVPAVATHYDAVHIDFKTVGKPQPIGSGSLRGLPIKTVHPSALPGHPSQNPNASSSSISRTRGASWSSLLYEPKDRDFSFHRHLFKLLARLRNYGPSFLGDPVIFSAITTPSSGGSTFSSSSTPPSSSRCRAPTPTTFTTLTINVLTPPSSHTDPSAFRPPLYPWLICGGRDETNFRQRWLAVVRRYQRECSSSSSSSNFPGGGGGTGMLVPPAVVAACCREFFAWAMHARSTAGAGASGIGVGKGQNAFLKDGFGDVRVLLDGREDLGLESGGEPEMMRAPGPGPGPGQSRGRSWWEPVFKDEAEAFACDGGEGLHRYCKVTRELRRRG</sequence>
<keyword evidence="3" id="KW-1185">Reference proteome</keyword>
<evidence type="ECO:0000313" key="2">
    <source>
        <dbReference type="EMBL" id="KAB2577976.1"/>
    </source>
</evidence>
<dbReference type="OrthoDB" id="2823490at2759"/>
<feature type="region of interest" description="Disordered" evidence="1">
    <location>
        <begin position="404"/>
        <end position="428"/>
    </location>
</feature>
<feature type="region of interest" description="Disordered" evidence="1">
    <location>
        <begin position="1"/>
        <end position="22"/>
    </location>
</feature>
<feature type="region of interest" description="Disordered" evidence="1">
    <location>
        <begin position="245"/>
        <end position="266"/>
    </location>
</feature>
<feature type="region of interest" description="Disordered" evidence="1">
    <location>
        <begin position="170"/>
        <end position="193"/>
    </location>
</feature>
<evidence type="ECO:0000313" key="3">
    <source>
        <dbReference type="Proteomes" id="UP000325902"/>
    </source>
</evidence>
<evidence type="ECO:0000256" key="1">
    <source>
        <dbReference type="SAM" id="MobiDB-lite"/>
    </source>
</evidence>
<name>A0A5N5DJ97_9PEZI</name>
<organism evidence="2 3">
    <name type="scientific">Lasiodiplodia theobromae</name>
    <dbReference type="NCBI Taxonomy" id="45133"/>
    <lineage>
        <taxon>Eukaryota</taxon>
        <taxon>Fungi</taxon>
        <taxon>Dikarya</taxon>
        <taxon>Ascomycota</taxon>
        <taxon>Pezizomycotina</taxon>
        <taxon>Dothideomycetes</taxon>
        <taxon>Dothideomycetes incertae sedis</taxon>
        <taxon>Botryosphaeriales</taxon>
        <taxon>Botryosphaeriaceae</taxon>
        <taxon>Lasiodiplodia</taxon>
    </lineage>
</organism>
<protein>
    <submittedName>
        <fullName evidence="2">Uncharacterized protein</fullName>
    </submittedName>
</protein>
<feature type="compositionally biased region" description="Low complexity" evidence="1">
    <location>
        <begin position="407"/>
        <end position="416"/>
    </location>
</feature>
<accession>A0A5N5DJ97</accession>
<proteinExistence type="predicted"/>